<sequence>MYLKSSILCLLALSANVVNAKKFLREKEQEVLAAPKEVNPTARKLQETAPAEAVPPTMYEGAGVMCEHDPVEVFRWTDGELRHYIDPRAAASWDNPKWRQHIQLIDCEGMRYGPPIRSEGQAILCLGIEDRVFRFNNDGLLHHYVNPHVADNYDRNWRDDVMHLDCSNINFGNAIEE</sequence>
<feature type="signal peptide" evidence="1">
    <location>
        <begin position="1"/>
        <end position="20"/>
    </location>
</feature>
<protein>
    <submittedName>
        <fullName evidence="2">Uncharacterized protein</fullName>
    </submittedName>
</protein>
<gene>
    <name evidence="2" type="ORF">CDEB00056_LOCUS7981</name>
</gene>
<dbReference type="EMBL" id="HBIO01010302">
    <property type="protein sequence ID" value="CAE0463140.1"/>
    <property type="molecule type" value="Transcribed_RNA"/>
</dbReference>
<name>A0A7S3Q277_9STRA</name>
<dbReference type="AlphaFoldDB" id="A0A7S3Q277"/>
<evidence type="ECO:0000256" key="1">
    <source>
        <dbReference type="SAM" id="SignalP"/>
    </source>
</evidence>
<organism evidence="2">
    <name type="scientific">Chaetoceros debilis</name>
    <dbReference type="NCBI Taxonomy" id="122233"/>
    <lineage>
        <taxon>Eukaryota</taxon>
        <taxon>Sar</taxon>
        <taxon>Stramenopiles</taxon>
        <taxon>Ochrophyta</taxon>
        <taxon>Bacillariophyta</taxon>
        <taxon>Coscinodiscophyceae</taxon>
        <taxon>Chaetocerotophycidae</taxon>
        <taxon>Chaetocerotales</taxon>
        <taxon>Chaetocerotaceae</taxon>
        <taxon>Chaetoceros</taxon>
    </lineage>
</organism>
<feature type="chain" id="PRO_5030958952" evidence="1">
    <location>
        <begin position="21"/>
        <end position="177"/>
    </location>
</feature>
<evidence type="ECO:0000313" key="2">
    <source>
        <dbReference type="EMBL" id="CAE0463140.1"/>
    </source>
</evidence>
<proteinExistence type="predicted"/>
<accession>A0A7S3Q277</accession>
<keyword evidence="1" id="KW-0732">Signal</keyword>
<reference evidence="2" key="1">
    <citation type="submission" date="2021-01" db="EMBL/GenBank/DDBJ databases">
        <authorList>
            <person name="Corre E."/>
            <person name="Pelletier E."/>
            <person name="Niang G."/>
            <person name="Scheremetjew M."/>
            <person name="Finn R."/>
            <person name="Kale V."/>
            <person name="Holt S."/>
            <person name="Cochrane G."/>
            <person name="Meng A."/>
            <person name="Brown T."/>
            <person name="Cohen L."/>
        </authorList>
    </citation>
    <scope>NUCLEOTIDE SEQUENCE</scope>
    <source>
        <strain evidence="2">MM31A-1</strain>
    </source>
</reference>